<proteinExistence type="predicted"/>
<feature type="repeat" description="WD" evidence="3">
    <location>
        <begin position="361"/>
        <end position="402"/>
    </location>
</feature>
<evidence type="ECO:0000256" key="4">
    <source>
        <dbReference type="SAM" id="MobiDB-lite"/>
    </source>
</evidence>
<dbReference type="GO" id="GO:0043161">
    <property type="term" value="P:proteasome-mediated ubiquitin-dependent protein catabolic process"/>
    <property type="evidence" value="ECO:0007669"/>
    <property type="project" value="TreeGrafter"/>
</dbReference>
<evidence type="ECO:0000313" key="7">
    <source>
        <dbReference type="Proteomes" id="UP001140091"/>
    </source>
</evidence>
<keyword evidence="2" id="KW-0677">Repeat</keyword>
<organism evidence="6 7">
    <name type="scientific">Candolleomyces eurysporus</name>
    <dbReference type="NCBI Taxonomy" id="2828524"/>
    <lineage>
        <taxon>Eukaryota</taxon>
        <taxon>Fungi</taxon>
        <taxon>Dikarya</taxon>
        <taxon>Basidiomycota</taxon>
        <taxon>Agaricomycotina</taxon>
        <taxon>Agaricomycetes</taxon>
        <taxon>Agaricomycetidae</taxon>
        <taxon>Agaricales</taxon>
        <taxon>Agaricineae</taxon>
        <taxon>Psathyrellaceae</taxon>
        <taxon>Candolleomyces</taxon>
    </lineage>
</organism>
<dbReference type="PROSITE" id="PS50181">
    <property type="entry name" value="FBOX"/>
    <property type="match status" value="1"/>
</dbReference>
<dbReference type="Proteomes" id="UP001140091">
    <property type="component" value="Unassembled WGS sequence"/>
</dbReference>
<dbReference type="PANTHER" id="PTHR19849">
    <property type="entry name" value="PHOSPHOLIPASE A-2-ACTIVATING PROTEIN"/>
    <property type="match status" value="1"/>
</dbReference>
<feature type="compositionally biased region" description="Basic residues" evidence="4">
    <location>
        <begin position="694"/>
        <end position="705"/>
    </location>
</feature>
<dbReference type="PROSITE" id="PS50294">
    <property type="entry name" value="WD_REPEATS_REGION"/>
    <property type="match status" value="4"/>
</dbReference>
<reference evidence="6" key="1">
    <citation type="submission" date="2022-06" db="EMBL/GenBank/DDBJ databases">
        <title>Genome Sequence of Candolleomyces eurysporus.</title>
        <authorList>
            <person name="Buettner E."/>
        </authorList>
    </citation>
    <scope>NUCLEOTIDE SEQUENCE</scope>
    <source>
        <strain evidence="6">VTCC 930004</strain>
    </source>
</reference>
<dbReference type="OrthoDB" id="190105at2759"/>
<dbReference type="SMART" id="SM00320">
    <property type="entry name" value="WD40"/>
    <property type="match status" value="7"/>
</dbReference>
<dbReference type="InterPro" id="IPR001680">
    <property type="entry name" value="WD40_rpt"/>
</dbReference>
<feature type="region of interest" description="Disordered" evidence="4">
    <location>
        <begin position="523"/>
        <end position="545"/>
    </location>
</feature>
<feature type="region of interest" description="Disordered" evidence="4">
    <location>
        <begin position="582"/>
        <end position="705"/>
    </location>
</feature>
<feature type="compositionally biased region" description="Low complexity" evidence="4">
    <location>
        <begin position="665"/>
        <end position="682"/>
    </location>
</feature>
<feature type="non-terminal residue" evidence="6">
    <location>
        <position position="705"/>
    </location>
</feature>
<dbReference type="SUPFAM" id="SSF50978">
    <property type="entry name" value="WD40 repeat-like"/>
    <property type="match status" value="1"/>
</dbReference>
<dbReference type="CDD" id="cd00200">
    <property type="entry name" value="WD40"/>
    <property type="match status" value="1"/>
</dbReference>
<dbReference type="GO" id="GO:0005737">
    <property type="term" value="C:cytoplasm"/>
    <property type="evidence" value="ECO:0007669"/>
    <property type="project" value="TreeGrafter"/>
</dbReference>
<keyword evidence="1 3" id="KW-0853">WD repeat</keyword>
<dbReference type="GO" id="GO:0005634">
    <property type="term" value="C:nucleus"/>
    <property type="evidence" value="ECO:0007669"/>
    <property type="project" value="TreeGrafter"/>
</dbReference>
<comment type="caution">
    <text evidence="6">The sequence shown here is derived from an EMBL/GenBank/DDBJ whole genome shotgun (WGS) entry which is preliminary data.</text>
</comment>
<evidence type="ECO:0000256" key="1">
    <source>
        <dbReference type="ARBA" id="ARBA00022574"/>
    </source>
</evidence>
<dbReference type="PROSITE" id="PS00678">
    <property type="entry name" value="WD_REPEATS_1"/>
    <property type="match status" value="3"/>
</dbReference>
<dbReference type="SMART" id="SM00256">
    <property type="entry name" value="FBOX"/>
    <property type="match status" value="1"/>
</dbReference>
<dbReference type="Pfam" id="PF12937">
    <property type="entry name" value="F-box-like"/>
    <property type="match status" value="1"/>
</dbReference>
<dbReference type="InterPro" id="IPR019775">
    <property type="entry name" value="WD40_repeat_CS"/>
</dbReference>
<name>A0A9W8MIE1_9AGAR</name>
<feature type="repeat" description="WD" evidence="3">
    <location>
        <begin position="192"/>
        <end position="231"/>
    </location>
</feature>
<dbReference type="Gene3D" id="2.130.10.10">
    <property type="entry name" value="YVTN repeat-like/Quinoprotein amine dehydrogenase"/>
    <property type="match status" value="1"/>
</dbReference>
<protein>
    <recommendedName>
        <fullName evidence="5">F-box domain-containing protein</fullName>
    </recommendedName>
</protein>
<accession>A0A9W8MIE1</accession>
<dbReference type="GO" id="GO:0043130">
    <property type="term" value="F:ubiquitin binding"/>
    <property type="evidence" value="ECO:0007669"/>
    <property type="project" value="TreeGrafter"/>
</dbReference>
<feature type="domain" description="F-box" evidence="5">
    <location>
        <begin position="35"/>
        <end position="82"/>
    </location>
</feature>
<evidence type="ECO:0000313" key="6">
    <source>
        <dbReference type="EMBL" id="KAJ2933125.1"/>
    </source>
</evidence>
<evidence type="ECO:0000256" key="3">
    <source>
        <dbReference type="PROSITE-ProRule" id="PRU00221"/>
    </source>
</evidence>
<dbReference type="InterPro" id="IPR015943">
    <property type="entry name" value="WD40/YVTN_repeat-like_dom_sf"/>
</dbReference>
<feature type="repeat" description="WD" evidence="3">
    <location>
        <begin position="320"/>
        <end position="351"/>
    </location>
</feature>
<feature type="compositionally biased region" description="Low complexity" evidence="4">
    <location>
        <begin position="649"/>
        <end position="658"/>
    </location>
</feature>
<dbReference type="PANTHER" id="PTHR19849:SF1">
    <property type="entry name" value="F-BOX_WD REPEAT-CONTAINING PROTEIN 7"/>
    <property type="match status" value="1"/>
</dbReference>
<evidence type="ECO:0000256" key="2">
    <source>
        <dbReference type="ARBA" id="ARBA00022737"/>
    </source>
</evidence>
<dbReference type="InterPro" id="IPR020472">
    <property type="entry name" value="WD40_PAC1"/>
</dbReference>
<feature type="repeat" description="WD" evidence="3">
    <location>
        <begin position="403"/>
        <end position="442"/>
    </location>
</feature>
<dbReference type="SUPFAM" id="SSF81383">
    <property type="entry name" value="F-box domain"/>
    <property type="match status" value="1"/>
</dbReference>
<dbReference type="EMBL" id="JANBPK010000750">
    <property type="protein sequence ID" value="KAJ2933125.1"/>
    <property type="molecule type" value="Genomic_DNA"/>
</dbReference>
<dbReference type="Pfam" id="PF00400">
    <property type="entry name" value="WD40"/>
    <property type="match status" value="6"/>
</dbReference>
<dbReference type="GO" id="GO:0010992">
    <property type="term" value="P:ubiquitin recycling"/>
    <property type="evidence" value="ECO:0007669"/>
    <property type="project" value="TreeGrafter"/>
</dbReference>
<dbReference type="InterPro" id="IPR001810">
    <property type="entry name" value="F-box_dom"/>
</dbReference>
<sequence>MALSPTQRSELTITASTVAARPRIDYPSRPSQPPRDFITLLPPELVSHILSYLPYPTLARASCVSKAWRAIIDSDAVLWRDLLKNTKIWFGGESEDAFANSIYARRRRELALNPRPAKALPLPHPYKILFKSRHLTRTRWVQNPEPKHVSFPAHGSSVVTCLIFSHGRIISASDDHSIKVYSPSTGEQLLQLQGHEGGVWALAASKDTLVSGSTDRTVRIWDLNTGKCTHIFGGHTSTVRCLAIVKPEWVDVEDENGVVRKEKWPKRPLIVTGSRDHSLRVWTLPRPDEPEYRSYNPDDHDADPSEACDTDENPYHRLHLEGHEHAVRALAARGRTLVSGSYDSTVRIWDIITGGEPKWVLKGHSQKVYSVVLDLGRNQACSGSMDGTVRVWDLRTGDCRHTLTGHTSLVGLLGLSPSHLVSAAADSTLRIWDPDSGELQFPLAAHTGAITCFQHDEFKVLSGSDGNLKMWNIRDGQVVRDLLTGITGVWQVVFEGRWCVAASNRQDTTVLDVWDFGLENDEDWVGEPPNGIYDDEDFEEDDEEDEGAYKIKRLMEIQDEEDDEQEQADVDAMDQDLVPSETESLEIVDMSGSQEDSVIPRRSTGKRAEPDGDIDIDDDSRASASAGGLDSDTDTMSQTEPRWEPPYTRASSPSQPARSSRHARTAAAPSPSRRPYLASASLLPPPQDETPTRPRIRNPNSRRQR</sequence>
<dbReference type="PRINTS" id="PR00320">
    <property type="entry name" value="GPROTEINBRPT"/>
</dbReference>
<gene>
    <name evidence="6" type="ORF">H1R20_g3977</name>
</gene>
<dbReference type="InterPro" id="IPR036047">
    <property type="entry name" value="F-box-like_dom_sf"/>
</dbReference>
<dbReference type="InterPro" id="IPR036322">
    <property type="entry name" value="WD40_repeat_dom_sf"/>
</dbReference>
<feature type="compositionally biased region" description="Acidic residues" evidence="4">
    <location>
        <begin position="533"/>
        <end position="545"/>
    </location>
</feature>
<evidence type="ECO:0000259" key="5">
    <source>
        <dbReference type="PROSITE" id="PS50181"/>
    </source>
</evidence>
<dbReference type="AlphaFoldDB" id="A0A9W8MIE1"/>
<keyword evidence="7" id="KW-1185">Reference proteome</keyword>
<dbReference type="PROSITE" id="PS50082">
    <property type="entry name" value="WD_REPEATS_2"/>
    <property type="match status" value="4"/>
</dbReference>
<dbReference type="Gene3D" id="1.20.1280.50">
    <property type="match status" value="1"/>
</dbReference>